<dbReference type="OrthoDB" id="10261598at2759"/>
<evidence type="ECO:0000313" key="7">
    <source>
        <dbReference type="Proteomes" id="UP000261660"/>
    </source>
</evidence>
<evidence type="ECO:0000256" key="5">
    <source>
        <dbReference type="SAM" id="SignalP"/>
    </source>
</evidence>
<organism evidence="6 7">
    <name type="scientific">Labrus bergylta</name>
    <name type="common">ballan wrasse</name>
    <dbReference type="NCBI Taxonomy" id="56723"/>
    <lineage>
        <taxon>Eukaryota</taxon>
        <taxon>Metazoa</taxon>
        <taxon>Chordata</taxon>
        <taxon>Craniata</taxon>
        <taxon>Vertebrata</taxon>
        <taxon>Euteleostomi</taxon>
        <taxon>Actinopterygii</taxon>
        <taxon>Neopterygii</taxon>
        <taxon>Teleostei</taxon>
        <taxon>Neoteleostei</taxon>
        <taxon>Acanthomorphata</taxon>
        <taxon>Eupercaria</taxon>
        <taxon>Labriformes</taxon>
        <taxon>Labridae</taxon>
        <taxon>Labrus</taxon>
    </lineage>
</organism>
<feature type="signal peptide" evidence="5">
    <location>
        <begin position="1"/>
        <end position="24"/>
    </location>
</feature>
<dbReference type="PANTHER" id="PTHR10858:SF2">
    <property type="entry name" value="DEOXYRIBONUCLEASE-2-BETA"/>
    <property type="match status" value="1"/>
</dbReference>
<evidence type="ECO:0000256" key="1">
    <source>
        <dbReference type="ARBA" id="ARBA00000447"/>
    </source>
</evidence>
<keyword evidence="7" id="KW-1185">Reference proteome</keyword>
<dbReference type="Pfam" id="PF03265">
    <property type="entry name" value="DNase_II"/>
    <property type="match status" value="1"/>
</dbReference>
<reference evidence="6" key="1">
    <citation type="submission" date="2025-08" db="UniProtKB">
        <authorList>
            <consortium name="Ensembl"/>
        </authorList>
    </citation>
    <scope>IDENTIFICATION</scope>
</reference>
<evidence type="ECO:0000256" key="2">
    <source>
        <dbReference type="ARBA" id="ARBA00007527"/>
    </source>
</evidence>
<name>A0A3Q3GQN5_9LABR</name>
<dbReference type="EC" id="3.1.22.1" evidence="3"/>
<dbReference type="STRING" id="56723.ENSLBEP00000035736"/>
<proteinExistence type="inferred from homology"/>
<dbReference type="GeneID" id="109995048"/>
<dbReference type="FunCoup" id="A0A3Q3GQN5">
    <property type="interactions" value="111"/>
</dbReference>
<sequence>MVAECFSFCLQIILLFNYYTVCSANISCRNEAGEPVDWFVIYKMPRYKIGEVGSGVDYMYLDSSAEGWHMSKYMVNTSQGALVSTLNQLYMGKAYESNSSVYALYNDAPPLTDYIRGYGHTKGAMLFDNSQGFWLSHSVPHFPSFPEKGYVYPSSGKVYGQTALCVTYQYKQFLQIAQQMAYIFPRFYNCSVPATFMADLPQLVQLCKGSKPPLSSDKREEQLFSIRGEKFVSFVKSEQFVDDIYTGWMAQVLDADLLAETWQRQGHELPSNCSLPKHVMNIKRIQLPGSVRFQSYYDHSKWCVSLAYEDQVTCLGDLNREKAQMWRGGGMVCTFNPLIYKAFRKMVDWYIGC</sequence>
<dbReference type="GeneTree" id="ENSGT00390000002634"/>
<feature type="chain" id="PRO_5018725275" description="deoxyribonuclease II" evidence="5">
    <location>
        <begin position="25"/>
        <end position="353"/>
    </location>
</feature>
<dbReference type="InParanoid" id="A0A3Q3GQN5"/>
<dbReference type="Proteomes" id="UP000261660">
    <property type="component" value="Unplaced"/>
</dbReference>
<evidence type="ECO:0000256" key="3">
    <source>
        <dbReference type="ARBA" id="ARBA00012036"/>
    </source>
</evidence>
<dbReference type="PANTHER" id="PTHR10858">
    <property type="entry name" value="DEOXYRIBONUCLEASE II"/>
    <property type="match status" value="1"/>
</dbReference>
<dbReference type="GO" id="GO:0006309">
    <property type="term" value="P:apoptotic DNA fragmentation"/>
    <property type="evidence" value="ECO:0007669"/>
    <property type="project" value="TreeGrafter"/>
</dbReference>
<dbReference type="InterPro" id="IPR004947">
    <property type="entry name" value="DNase_II"/>
</dbReference>
<comment type="catalytic activity">
    <reaction evidence="1">
        <text>Endonucleolytic cleavage to nucleoside 3'-phosphates and 3'-phosphooligonucleotide end-products.</text>
        <dbReference type="EC" id="3.1.22.1"/>
    </reaction>
</comment>
<keyword evidence="4" id="KW-0378">Hydrolase</keyword>
<dbReference type="GO" id="GO:0004531">
    <property type="term" value="F:deoxyribonuclease II activity"/>
    <property type="evidence" value="ECO:0007669"/>
    <property type="project" value="UniProtKB-EC"/>
</dbReference>
<evidence type="ECO:0000256" key="4">
    <source>
        <dbReference type="ARBA" id="ARBA00022801"/>
    </source>
</evidence>
<comment type="similarity">
    <text evidence="2">Belongs to the DNase II family.</text>
</comment>
<dbReference type="Ensembl" id="ENSLBET00000037248.1">
    <property type="protein sequence ID" value="ENSLBEP00000035736.1"/>
    <property type="gene ID" value="ENSLBEG00000026802.1"/>
</dbReference>
<accession>A0A3Q3GQN5</accession>
<dbReference type="AlphaFoldDB" id="A0A3Q3GQN5"/>
<reference evidence="6" key="2">
    <citation type="submission" date="2025-09" db="UniProtKB">
        <authorList>
            <consortium name="Ensembl"/>
        </authorList>
    </citation>
    <scope>IDENTIFICATION</scope>
</reference>
<protein>
    <recommendedName>
        <fullName evidence="3">deoxyribonuclease II</fullName>
        <ecNumber evidence="3">3.1.22.1</ecNumber>
    </recommendedName>
</protein>
<dbReference type="RefSeq" id="XP_020504286.1">
    <property type="nucleotide sequence ID" value="XM_020648630.3"/>
</dbReference>
<evidence type="ECO:0000313" key="6">
    <source>
        <dbReference type="Ensembl" id="ENSLBEP00000035736.1"/>
    </source>
</evidence>
<keyword evidence="5" id="KW-0732">Signal</keyword>